<dbReference type="Proteomes" id="UP001149165">
    <property type="component" value="Unassembled WGS sequence"/>
</dbReference>
<feature type="region of interest" description="Disordered" evidence="1">
    <location>
        <begin position="1"/>
        <end position="22"/>
    </location>
</feature>
<evidence type="ECO:0000256" key="1">
    <source>
        <dbReference type="SAM" id="MobiDB-lite"/>
    </source>
</evidence>
<evidence type="ECO:0000313" key="2">
    <source>
        <dbReference type="EMBL" id="KAJ5083764.1"/>
    </source>
</evidence>
<organism evidence="2 3">
    <name type="scientific">Penicillium angulare</name>
    <dbReference type="NCBI Taxonomy" id="116970"/>
    <lineage>
        <taxon>Eukaryota</taxon>
        <taxon>Fungi</taxon>
        <taxon>Dikarya</taxon>
        <taxon>Ascomycota</taxon>
        <taxon>Pezizomycotina</taxon>
        <taxon>Eurotiomycetes</taxon>
        <taxon>Eurotiomycetidae</taxon>
        <taxon>Eurotiales</taxon>
        <taxon>Aspergillaceae</taxon>
        <taxon>Penicillium</taxon>
    </lineage>
</organism>
<reference evidence="2" key="2">
    <citation type="journal article" date="2023" name="IMA Fungus">
        <title>Comparative genomic study of the Penicillium genus elucidates a diverse pangenome and 15 lateral gene transfer events.</title>
        <authorList>
            <person name="Petersen C."/>
            <person name="Sorensen T."/>
            <person name="Nielsen M.R."/>
            <person name="Sondergaard T.E."/>
            <person name="Sorensen J.L."/>
            <person name="Fitzpatrick D.A."/>
            <person name="Frisvad J.C."/>
            <person name="Nielsen K.L."/>
        </authorList>
    </citation>
    <scope>NUCLEOTIDE SEQUENCE</scope>
    <source>
        <strain evidence="2">IBT 30069</strain>
    </source>
</reference>
<dbReference type="EMBL" id="JAPQKH010000008">
    <property type="protein sequence ID" value="KAJ5083764.1"/>
    <property type="molecule type" value="Genomic_DNA"/>
</dbReference>
<sequence>MPPALESMRRNESASDQYQPLRNTAGVKVNAVIVISHNVSSEPEPKLQSTNCPSLSLSAHLGHAFMLLSLKDEEDG</sequence>
<reference evidence="2" key="1">
    <citation type="submission" date="2022-11" db="EMBL/GenBank/DDBJ databases">
        <authorList>
            <person name="Petersen C."/>
        </authorList>
    </citation>
    <scope>NUCLEOTIDE SEQUENCE</scope>
    <source>
        <strain evidence="2">IBT 30069</strain>
    </source>
</reference>
<gene>
    <name evidence="2" type="ORF">N7456_013191</name>
</gene>
<accession>A0A9W9EL55</accession>
<comment type="caution">
    <text evidence="2">The sequence shown here is derived from an EMBL/GenBank/DDBJ whole genome shotgun (WGS) entry which is preliminary data.</text>
</comment>
<keyword evidence="3" id="KW-1185">Reference proteome</keyword>
<evidence type="ECO:0000313" key="3">
    <source>
        <dbReference type="Proteomes" id="UP001149165"/>
    </source>
</evidence>
<dbReference type="AlphaFoldDB" id="A0A9W9EL55"/>
<proteinExistence type="predicted"/>
<name>A0A9W9EL55_9EURO</name>
<protein>
    <submittedName>
        <fullName evidence="2">Uncharacterized protein</fullName>
    </submittedName>
</protein>